<dbReference type="GO" id="GO:0016301">
    <property type="term" value="F:kinase activity"/>
    <property type="evidence" value="ECO:0007669"/>
    <property type="project" value="UniProtKB-KW"/>
</dbReference>
<dbReference type="GO" id="GO:0000287">
    <property type="term" value="F:magnesium ion binding"/>
    <property type="evidence" value="ECO:0007669"/>
    <property type="project" value="InterPro"/>
</dbReference>
<dbReference type="AlphaFoldDB" id="A0A1F7KZM4"/>
<evidence type="ECO:0000313" key="8">
    <source>
        <dbReference type="EMBL" id="OGK73329.1"/>
    </source>
</evidence>
<dbReference type="GO" id="GO:0005737">
    <property type="term" value="C:cytoplasm"/>
    <property type="evidence" value="ECO:0007669"/>
    <property type="project" value="TreeGrafter"/>
</dbReference>
<dbReference type="GO" id="GO:0002189">
    <property type="term" value="C:ribose phosphate diphosphokinase complex"/>
    <property type="evidence" value="ECO:0007669"/>
    <property type="project" value="TreeGrafter"/>
</dbReference>
<dbReference type="InterPro" id="IPR000836">
    <property type="entry name" value="PRTase_dom"/>
</dbReference>
<reference evidence="8 9" key="1">
    <citation type="journal article" date="2016" name="Nat. Commun.">
        <title>Thousands of microbial genomes shed light on interconnected biogeochemical processes in an aquifer system.</title>
        <authorList>
            <person name="Anantharaman K."/>
            <person name="Brown C.T."/>
            <person name="Hug L.A."/>
            <person name="Sharon I."/>
            <person name="Castelle C.J."/>
            <person name="Probst A.J."/>
            <person name="Thomas B.C."/>
            <person name="Singh A."/>
            <person name="Wilkins M.J."/>
            <person name="Karaoz U."/>
            <person name="Brodie E.L."/>
            <person name="Williams K.H."/>
            <person name="Hubbard S.S."/>
            <person name="Banfield J.F."/>
        </authorList>
    </citation>
    <scope>NUCLEOTIDE SEQUENCE [LARGE SCALE GENOMIC DNA]</scope>
</reference>
<evidence type="ECO:0000256" key="3">
    <source>
        <dbReference type="ARBA" id="ARBA00022741"/>
    </source>
</evidence>
<evidence type="ECO:0000256" key="6">
    <source>
        <dbReference type="ARBA" id="ARBA00049535"/>
    </source>
</evidence>
<keyword evidence="4" id="KW-0418">Kinase</keyword>
<dbReference type="PANTHER" id="PTHR10210:SF32">
    <property type="entry name" value="RIBOSE-PHOSPHATE PYROPHOSPHOKINASE 2"/>
    <property type="match status" value="1"/>
</dbReference>
<evidence type="ECO:0000256" key="5">
    <source>
        <dbReference type="ARBA" id="ARBA00022840"/>
    </source>
</evidence>
<dbReference type="CDD" id="cd06223">
    <property type="entry name" value="PRTases_typeI"/>
    <property type="match status" value="1"/>
</dbReference>
<dbReference type="PANTHER" id="PTHR10210">
    <property type="entry name" value="RIBOSE-PHOSPHATE DIPHOSPHOKINASE FAMILY MEMBER"/>
    <property type="match status" value="1"/>
</dbReference>
<dbReference type="GO" id="GO:0006015">
    <property type="term" value="P:5-phosphoribose 1-diphosphate biosynthetic process"/>
    <property type="evidence" value="ECO:0007669"/>
    <property type="project" value="TreeGrafter"/>
</dbReference>
<dbReference type="Proteomes" id="UP000177050">
    <property type="component" value="Unassembled WGS sequence"/>
</dbReference>
<dbReference type="GO" id="GO:0006164">
    <property type="term" value="P:purine nucleotide biosynthetic process"/>
    <property type="evidence" value="ECO:0007669"/>
    <property type="project" value="TreeGrafter"/>
</dbReference>
<dbReference type="Gene3D" id="3.40.50.2020">
    <property type="match status" value="1"/>
</dbReference>
<name>A0A1F7KZM4_9BACT</name>
<evidence type="ECO:0000313" key="9">
    <source>
        <dbReference type="Proteomes" id="UP000177050"/>
    </source>
</evidence>
<feature type="domain" description="Phosphoribosyltransferase" evidence="7">
    <location>
        <begin position="203"/>
        <end position="319"/>
    </location>
</feature>
<dbReference type="InterPro" id="IPR005946">
    <property type="entry name" value="Rib-P_diPkinase"/>
</dbReference>
<dbReference type="Pfam" id="PF00156">
    <property type="entry name" value="Pribosyltran"/>
    <property type="match status" value="1"/>
</dbReference>
<keyword evidence="2" id="KW-0808">Transferase</keyword>
<sequence length="407" mass="46115">MSIEARPKEYRVNHPMYRSYIDFLRDLKSSFLDVPRLFVQKTTFKNQASWLKTFKGVRGLRSEVVQNDDVAYVPFWIDPNQFNVKMEEAMYGTAMLFNSLLHSEDDRAQLVKRIIGIAPYIEVREDKDGSGVDGDRDAGEAIDAEIIGRELAVQGLNGQKLVWLSPHSYEAYKMISRPVIPIPEKKPYKMSVEVLPISSAPLFAQKVKDANLVSENTVIVSLDKGSLQQCVHFVDLLGLDVKTNLVAFDKKRKGHNQVKDLSMIYGNPEMFKGKDVIIYDDLIDTFGSMKSTCEALKDLGCRTITIIATHGVLSYPARDNILDAIATGIVNKVMMTDSLPYASDYFEDLKEHVEIVNVAKLLGVFAQLFSVSSVEDLRRDPTLSPYIVIPEDKERYWRSFKKRVGLQ</sequence>
<dbReference type="EC" id="2.7.6.1" evidence="1"/>
<dbReference type="GO" id="GO:0004749">
    <property type="term" value="F:ribose phosphate diphosphokinase activity"/>
    <property type="evidence" value="ECO:0007669"/>
    <property type="project" value="UniProtKB-EC"/>
</dbReference>
<evidence type="ECO:0000256" key="2">
    <source>
        <dbReference type="ARBA" id="ARBA00022679"/>
    </source>
</evidence>
<keyword evidence="3" id="KW-0547">Nucleotide-binding</keyword>
<dbReference type="EMBL" id="MGBR01000001">
    <property type="protein sequence ID" value="OGK73329.1"/>
    <property type="molecule type" value="Genomic_DNA"/>
</dbReference>
<dbReference type="InterPro" id="IPR029057">
    <property type="entry name" value="PRTase-like"/>
</dbReference>
<proteinExistence type="predicted"/>
<dbReference type="GO" id="GO:0005524">
    <property type="term" value="F:ATP binding"/>
    <property type="evidence" value="ECO:0007669"/>
    <property type="project" value="UniProtKB-KW"/>
</dbReference>
<evidence type="ECO:0000256" key="4">
    <source>
        <dbReference type="ARBA" id="ARBA00022777"/>
    </source>
</evidence>
<keyword evidence="5" id="KW-0067">ATP-binding</keyword>
<protein>
    <recommendedName>
        <fullName evidence="1">ribose-phosphate diphosphokinase</fullName>
        <ecNumber evidence="1">2.7.6.1</ecNumber>
    </recommendedName>
</protein>
<dbReference type="SUPFAM" id="SSF53271">
    <property type="entry name" value="PRTase-like"/>
    <property type="match status" value="1"/>
</dbReference>
<gene>
    <name evidence="8" type="ORF">A3K52_00855</name>
</gene>
<evidence type="ECO:0000256" key="1">
    <source>
        <dbReference type="ARBA" id="ARBA00013247"/>
    </source>
</evidence>
<comment type="catalytic activity">
    <reaction evidence="6">
        <text>D-ribose 5-phosphate + ATP = 5-phospho-alpha-D-ribose 1-diphosphate + AMP + H(+)</text>
        <dbReference type="Rhea" id="RHEA:15609"/>
        <dbReference type="ChEBI" id="CHEBI:15378"/>
        <dbReference type="ChEBI" id="CHEBI:30616"/>
        <dbReference type="ChEBI" id="CHEBI:58017"/>
        <dbReference type="ChEBI" id="CHEBI:78346"/>
        <dbReference type="ChEBI" id="CHEBI:456215"/>
        <dbReference type="EC" id="2.7.6.1"/>
    </reaction>
</comment>
<organism evidence="8 9">
    <name type="scientific">Candidatus Roizmanbacteria bacterium RIFOXYD1_FULL_38_12</name>
    <dbReference type="NCBI Taxonomy" id="1802093"/>
    <lineage>
        <taxon>Bacteria</taxon>
        <taxon>Candidatus Roizmaniibacteriota</taxon>
    </lineage>
</organism>
<evidence type="ECO:0000259" key="7">
    <source>
        <dbReference type="Pfam" id="PF00156"/>
    </source>
</evidence>
<accession>A0A1F7KZM4</accession>
<comment type="caution">
    <text evidence="8">The sequence shown here is derived from an EMBL/GenBank/DDBJ whole genome shotgun (WGS) entry which is preliminary data.</text>
</comment>